<comment type="caution">
    <text evidence="11">The sequence shown here is derived from an EMBL/GenBank/DDBJ whole genome shotgun (WGS) entry which is preliminary data.</text>
</comment>
<comment type="subcellular location">
    <subcellularLocation>
        <location evidence="1 9">Cell membrane</location>
        <topology evidence="1 9">Multi-pass membrane protein</topology>
    </subcellularLocation>
</comment>
<gene>
    <name evidence="11" type="primary">sugE</name>
    <name evidence="11" type="ORF">Poly51_45810</name>
</gene>
<keyword evidence="6 10" id="KW-0472">Membrane</keyword>
<accession>A0A5C6EJJ4</accession>
<dbReference type="PANTHER" id="PTHR30561:SF0">
    <property type="entry name" value="GUANIDINIUM EXPORTER"/>
    <property type="match status" value="1"/>
</dbReference>
<evidence type="ECO:0000256" key="10">
    <source>
        <dbReference type="SAM" id="Phobius"/>
    </source>
</evidence>
<reference evidence="11 12" key="1">
    <citation type="submission" date="2019-02" db="EMBL/GenBank/DDBJ databases">
        <title>Deep-cultivation of Planctomycetes and their phenomic and genomic characterization uncovers novel biology.</title>
        <authorList>
            <person name="Wiegand S."/>
            <person name="Jogler M."/>
            <person name="Boedeker C."/>
            <person name="Pinto D."/>
            <person name="Vollmers J."/>
            <person name="Rivas-Marin E."/>
            <person name="Kohn T."/>
            <person name="Peeters S.H."/>
            <person name="Heuer A."/>
            <person name="Rast P."/>
            <person name="Oberbeckmann S."/>
            <person name="Bunk B."/>
            <person name="Jeske O."/>
            <person name="Meyerdierks A."/>
            <person name="Storesund J.E."/>
            <person name="Kallscheuer N."/>
            <person name="Luecker S."/>
            <person name="Lage O.M."/>
            <person name="Pohl T."/>
            <person name="Merkel B.J."/>
            <person name="Hornburger P."/>
            <person name="Mueller R.-W."/>
            <person name="Bruemmer F."/>
            <person name="Labrenz M."/>
            <person name="Spormann A.M."/>
            <person name="Op Den Camp H."/>
            <person name="Overmann J."/>
            <person name="Amann R."/>
            <person name="Jetten M.S.M."/>
            <person name="Mascher T."/>
            <person name="Medema M.H."/>
            <person name="Devos D.P."/>
            <person name="Kaster A.-K."/>
            <person name="Ovreas L."/>
            <person name="Rohde M."/>
            <person name="Galperin M.Y."/>
            <person name="Jogler C."/>
        </authorList>
    </citation>
    <scope>NUCLEOTIDE SEQUENCE [LARGE SCALE GENOMIC DNA]</scope>
    <source>
        <strain evidence="11 12">Poly51</strain>
    </source>
</reference>
<dbReference type="AlphaFoldDB" id="A0A5C6EJJ4"/>
<feature type="transmembrane region" description="Helical" evidence="10">
    <location>
        <begin position="86"/>
        <end position="105"/>
    </location>
</feature>
<keyword evidence="4 9" id="KW-0812">Transmembrane</keyword>
<dbReference type="PANTHER" id="PTHR30561">
    <property type="entry name" value="SMR FAMILY PROTON-DEPENDENT DRUG EFFLUX TRANSPORTER SUGE"/>
    <property type="match status" value="1"/>
</dbReference>
<protein>
    <recommendedName>
        <fullName evidence="8">Guanidinium exporter</fullName>
    </recommendedName>
</protein>
<feature type="transmembrane region" description="Helical" evidence="10">
    <location>
        <begin position="62"/>
        <end position="80"/>
    </location>
</feature>
<dbReference type="InterPro" id="IPR045324">
    <property type="entry name" value="Small_multidrug_res"/>
</dbReference>
<keyword evidence="2" id="KW-0813">Transport</keyword>
<evidence type="ECO:0000313" key="12">
    <source>
        <dbReference type="Proteomes" id="UP000318288"/>
    </source>
</evidence>
<evidence type="ECO:0000256" key="5">
    <source>
        <dbReference type="ARBA" id="ARBA00022989"/>
    </source>
</evidence>
<evidence type="ECO:0000256" key="3">
    <source>
        <dbReference type="ARBA" id="ARBA00022475"/>
    </source>
</evidence>
<proteinExistence type="inferred from homology"/>
<keyword evidence="12" id="KW-1185">Reference proteome</keyword>
<dbReference type="GO" id="GO:0005886">
    <property type="term" value="C:plasma membrane"/>
    <property type="evidence" value="ECO:0007669"/>
    <property type="project" value="UniProtKB-SubCell"/>
</dbReference>
<evidence type="ECO:0000256" key="1">
    <source>
        <dbReference type="ARBA" id="ARBA00004651"/>
    </source>
</evidence>
<comment type="similarity">
    <text evidence="7">Belongs to the drug/metabolite transporter (DMT) superfamily. Small multidrug resistance (SMR) (TC 2.A.7.1) family. Gdx/SugE subfamily.</text>
</comment>
<dbReference type="FunFam" id="1.10.3730.20:FF:000001">
    <property type="entry name" value="Quaternary ammonium compound resistance transporter SugE"/>
    <property type="match status" value="1"/>
</dbReference>
<dbReference type="GO" id="GO:1990961">
    <property type="term" value="P:xenobiotic detoxification by transmembrane export across the plasma membrane"/>
    <property type="evidence" value="ECO:0007669"/>
    <property type="project" value="UniProtKB-ARBA"/>
</dbReference>
<dbReference type="SUPFAM" id="SSF103481">
    <property type="entry name" value="Multidrug resistance efflux transporter EmrE"/>
    <property type="match status" value="1"/>
</dbReference>
<dbReference type="GO" id="GO:0022857">
    <property type="term" value="F:transmembrane transporter activity"/>
    <property type="evidence" value="ECO:0007669"/>
    <property type="project" value="InterPro"/>
</dbReference>
<name>A0A5C6EJJ4_9BACT</name>
<evidence type="ECO:0000313" key="11">
    <source>
        <dbReference type="EMBL" id="TWU48680.1"/>
    </source>
</evidence>
<evidence type="ECO:0000256" key="4">
    <source>
        <dbReference type="ARBA" id="ARBA00022692"/>
    </source>
</evidence>
<keyword evidence="5 10" id="KW-1133">Transmembrane helix</keyword>
<evidence type="ECO:0000256" key="7">
    <source>
        <dbReference type="ARBA" id="ARBA00038151"/>
    </source>
</evidence>
<dbReference type="EMBL" id="SJPW01000006">
    <property type="protein sequence ID" value="TWU48680.1"/>
    <property type="molecule type" value="Genomic_DNA"/>
</dbReference>
<dbReference type="Pfam" id="PF00893">
    <property type="entry name" value="Multi_Drug_Res"/>
    <property type="match status" value="1"/>
</dbReference>
<evidence type="ECO:0000256" key="2">
    <source>
        <dbReference type="ARBA" id="ARBA00022448"/>
    </source>
</evidence>
<evidence type="ECO:0000256" key="8">
    <source>
        <dbReference type="ARBA" id="ARBA00039168"/>
    </source>
</evidence>
<sequence length="119" mass="12684">MAPWILLFIAGLFETGWAVGQKYTDGFTRIWPSVWTILALIASMFLLALAVRNLPIGTAYPVWVGIGAIGTAVYGVLFFGESLSPARILFLLLMLVAIIGLKATAAPSAADKTESVVAK</sequence>
<dbReference type="InterPro" id="IPR000390">
    <property type="entry name" value="Small_drug/metabolite_transptr"/>
</dbReference>
<organism evidence="11 12">
    <name type="scientific">Rubripirellula tenax</name>
    <dbReference type="NCBI Taxonomy" id="2528015"/>
    <lineage>
        <taxon>Bacteria</taxon>
        <taxon>Pseudomonadati</taxon>
        <taxon>Planctomycetota</taxon>
        <taxon>Planctomycetia</taxon>
        <taxon>Pirellulales</taxon>
        <taxon>Pirellulaceae</taxon>
        <taxon>Rubripirellula</taxon>
    </lineage>
</organism>
<evidence type="ECO:0000256" key="9">
    <source>
        <dbReference type="RuleBase" id="RU003942"/>
    </source>
</evidence>
<dbReference type="Proteomes" id="UP000318288">
    <property type="component" value="Unassembled WGS sequence"/>
</dbReference>
<evidence type="ECO:0000256" key="6">
    <source>
        <dbReference type="ARBA" id="ARBA00023136"/>
    </source>
</evidence>
<dbReference type="RefSeq" id="WP_146460177.1">
    <property type="nucleotide sequence ID" value="NZ_SJPW01000006.1"/>
</dbReference>
<dbReference type="OrthoDB" id="21828at2"/>
<dbReference type="Gene3D" id="1.10.3730.20">
    <property type="match status" value="1"/>
</dbReference>
<feature type="transmembrane region" description="Helical" evidence="10">
    <location>
        <begin position="30"/>
        <end position="50"/>
    </location>
</feature>
<dbReference type="InterPro" id="IPR037185">
    <property type="entry name" value="EmrE-like"/>
</dbReference>
<keyword evidence="3" id="KW-1003">Cell membrane</keyword>